<dbReference type="EMBL" id="SIPC01000009">
    <property type="protein sequence ID" value="TAX64418.1"/>
    <property type="molecule type" value="Genomic_DNA"/>
</dbReference>
<feature type="region of interest" description="Disordered" evidence="1">
    <location>
        <begin position="1"/>
        <end position="33"/>
    </location>
</feature>
<dbReference type="AlphaFoldDB" id="A0A4Q8XNR5"/>
<accession>A0A4Q8XNR5</accession>
<evidence type="ECO:0000256" key="1">
    <source>
        <dbReference type="SAM" id="MobiDB-lite"/>
    </source>
</evidence>
<evidence type="ECO:0000313" key="3">
    <source>
        <dbReference type="Proteomes" id="UP000293652"/>
    </source>
</evidence>
<protein>
    <submittedName>
        <fullName evidence="2">Uncharacterized protein</fullName>
    </submittedName>
</protein>
<organism evidence="2 3">
    <name type="scientific">Rhizobium leguminosarum</name>
    <dbReference type="NCBI Taxonomy" id="384"/>
    <lineage>
        <taxon>Bacteria</taxon>
        <taxon>Pseudomonadati</taxon>
        <taxon>Pseudomonadota</taxon>
        <taxon>Alphaproteobacteria</taxon>
        <taxon>Hyphomicrobiales</taxon>
        <taxon>Rhizobiaceae</taxon>
        <taxon>Rhizobium/Agrobacterium group</taxon>
        <taxon>Rhizobium</taxon>
    </lineage>
</organism>
<name>A0A4Q8XNR5_RHILE</name>
<reference evidence="2 3" key="1">
    <citation type="submission" date="2019-02" db="EMBL/GenBank/DDBJ databases">
        <title>The genomic architecture of introgression among sibling species of bacteria.</title>
        <authorList>
            <person name="Cavassim M.I.A."/>
            <person name="Moeskjaer S."/>
            <person name="Moslemi C."/>
            <person name="Fields B."/>
            <person name="Bachmann A."/>
            <person name="Vilhjalmsson B."/>
            <person name="Schierup M.H."/>
            <person name="Young J.P.W."/>
            <person name="Andersen S.U."/>
        </authorList>
    </citation>
    <scope>NUCLEOTIDE SEQUENCE [LARGE SCALE GENOMIC DNA]</scope>
    <source>
        <strain evidence="2 3">SM145A</strain>
    </source>
</reference>
<feature type="compositionally biased region" description="Basic residues" evidence="1">
    <location>
        <begin position="21"/>
        <end position="32"/>
    </location>
</feature>
<sequence>MPGVQQKNLKDTVTMPTCPRNSHKGISARKRAEKNPQAATELIPFGILLISNVQDNIPIPPVA</sequence>
<evidence type="ECO:0000313" key="2">
    <source>
        <dbReference type="EMBL" id="TAX64418.1"/>
    </source>
</evidence>
<dbReference type="RefSeq" id="WP_130751259.1">
    <property type="nucleotide sequence ID" value="NZ_SIPC01000009.1"/>
</dbReference>
<dbReference type="Proteomes" id="UP000293652">
    <property type="component" value="Unassembled WGS sequence"/>
</dbReference>
<proteinExistence type="predicted"/>
<gene>
    <name evidence="2" type="ORF">ELI03_34770</name>
</gene>
<comment type="caution">
    <text evidence="2">The sequence shown here is derived from an EMBL/GenBank/DDBJ whole genome shotgun (WGS) entry which is preliminary data.</text>
</comment>